<feature type="domain" description="Fe2OG dioxygenase" evidence="15">
    <location>
        <begin position="194"/>
        <end position="296"/>
    </location>
</feature>
<keyword evidence="7 14" id="KW-0479">Metal-binding</keyword>
<comment type="cofactor">
    <cofactor evidence="1">
        <name>Fe(2+)</name>
        <dbReference type="ChEBI" id="CHEBI:29033"/>
    </cofactor>
</comment>
<protein>
    <recommendedName>
        <fullName evidence="5">2-oxoglutarate-dependent ethylene/succinate-forming enzyme</fullName>
        <ecNumber evidence="4">1.13.12.19</ecNumber>
        <ecNumber evidence="3">1.14.20.7</ecNumber>
    </recommendedName>
    <alternativeName>
        <fullName evidence="10">2-oxoglutarate dioxygenase (ethylene-forming)</fullName>
    </alternativeName>
    <alternativeName>
        <fullName evidence="11">2-oxoglutarate/L-arginine monooxygenase/decarboxylase (succinate-forming)</fullName>
    </alternativeName>
</protein>
<evidence type="ECO:0000256" key="8">
    <source>
        <dbReference type="ARBA" id="ARBA00023002"/>
    </source>
</evidence>
<dbReference type="Proteomes" id="UP000646365">
    <property type="component" value="Unassembled WGS sequence"/>
</dbReference>
<comment type="similarity">
    <text evidence="14">Belongs to the iron/ascorbate-dependent oxidoreductase family.</text>
</comment>
<dbReference type="InterPro" id="IPR027443">
    <property type="entry name" value="IPNS-like_sf"/>
</dbReference>
<dbReference type="GO" id="GO:0009693">
    <property type="term" value="P:ethylene biosynthetic process"/>
    <property type="evidence" value="ECO:0007669"/>
    <property type="project" value="UniProtKB-KW"/>
</dbReference>
<keyword evidence="8 14" id="KW-0560">Oxidoreductase</keyword>
<sequence length="347" mass="38219">MADLNPALNAPSLAAGLAGRRIPFEAVPVIDLAPLLADPAHGATAAAIGEACRTVGFLYVRNHGVPQELVDTVFALGRRFFDEPLDAKMAIHIARSPHHRGYFPMFEENTDPTLTADLKEGFDMALDLPPDDPHVKAGVPLHGPNVWPEALPDFRPTLERYYGEMRQLAERLMRAFAVALDLSPDFFADKIDKPLAQLRLLHYPPQQGHVEEKTLGCGAHTDYGCLTILAQDEVGGLQLQNSAGEWIAAPPIPGTFVVNIGDQMARWSNDAFAATLHRVINTSGRERYSVPFFFDPNFDALVECLPSCHSAEQPPLYPPIRAGEHLLNRFNATFAYRKTTESDTPDH</sequence>
<dbReference type="RefSeq" id="WP_189050161.1">
    <property type="nucleotide sequence ID" value="NZ_BMJQ01000013.1"/>
</dbReference>
<dbReference type="GO" id="GO:0102276">
    <property type="term" value="F:2-oxoglutarate oxygenase/decarboxylase (ethylene-forming) activity"/>
    <property type="evidence" value="ECO:0007669"/>
    <property type="project" value="UniProtKB-EC"/>
</dbReference>
<evidence type="ECO:0000256" key="7">
    <source>
        <dbReference type="ARBA" id="ARBA00022723"/>
    </source>
</evidence>
<dbReference type="Pfam" id="PF14226">
    <property type="entry name" value="DIOX_N"/>
    <property type="match status" value="1"/>
</dbReference>
<dbReference type="PANTHER" id="PTHR47990">
    <property type="entry name" value="2-OXOGLUTARATE (2OG) AND FE(II)-DEPENDENT OXYGENASE SUPERFAMILY PROTEIN-RELATED"/>
    <property type="match status" value="1"/>
</dbReference>
<evidence type="ECO:0000256" key="10">
    <source>
        <dbReference type="ARBA" id="ARBA00031011"/>
    </source>
</evidence>
<dbReference type="Gene3D" id="2.60.120.330">
    <property type="entry name" value="B-lactam Antibiotic, Isopenicillin N Synthase, Chain"/>
    <property type="match status" value="1"/>
</dbReference>
<comment type="catalytic activity">
    <reaction evidence="12">
        <text>2-oxoglutarate + O2 + 2 H(+) = ethene + 3 CO2 + H2O</text>
        <dbReference type="Rhea" id="RHEA:31523"/>
        <dbReference type="ChEBI" id="CHEBI:15377"/>
        <dbReference type="ChEBI" id="CHEBI:15378"/>
        <dbReference type="ChEBI" id="CHEBI:15379"/>
        <dbReference type="ChEBI" id="CHEBI:16526"/>
        <dbReference type="ChEBI" id="CHEBI:16810"/>
        <dbReference type="ChEBI" id="CHEBI:18153"/>
        <dbReference type="EC" id="1.13.12.19"/>
    </reaction>
</comment>
<evidence type="ECO:0000313" key="17">
    <source>
        <dbReference type="Proteomes" id="UP000646365"/>
    </source>
</evidence>
<dbReference type="AlphaFoldDB" id="A0A8J2YX20"/>
<evidence type="ECO:0000313" key="16">
    <source>
        <dbReference type="EMBL" id="GGF34450.1"/>
    </source>
</evidence>
<evidence type="ECO:0000256" key="4">
    <source>
        <dbReference type="ARBA" id="ARBA00012531"/>
    </source>
</evidence>
<evidence type="ECO:0000256" key="14">
    <source>
        <dbReference type="RuleBase" id="RU003682"/>
    </source>
</evidence>
<evidence type="ECO:0000256" key="6">
    <source>
        <dbReference type="ARBA" id="ARBA00022666"/>
    </source>
</evidence>
<evidence type="ECO:0000256" key="13">
    <source>
        <dbReference type="ARBA" id="ARBA00049359"/>
    </source>
</evidence>
<keyword evidence="6" id="KW-0266">Ethylene biosynthesis</keyword>
<evidence type="ECO:0000256" key="1">
    <source>
        <dbReference type="ARBA" id="ARBA00001954"/>
    </source>
</evidence>
<dbReference type="GO" id="GO:0046872">
    <property type="term" value="F:metal ion binding"/>
    <property type="evidence" value="ECO:0007669"/>
    <property type="project" value="UniProtKB-KW"/>
</dbReference>
<evidence type="ECO:0000256" key="11">
    <source>
        <dbReference type="ARBA" id="ARBA00031282"/>
    </source>
</evidence>
<keyword evidence="17" id="KW-1185">Reference proteome</keyword>
<dbReference type="EC" id="1.14.20.7" evidence="3"/>
<reference evidence="16" key="1">
    <citation type="journal article" date="2014" name="Int. J. Syst. Evol. Microbiol.">
        <title>Complete genome sequence of Corynebacterium casei LMG S-19264T (=DSM 44701T), isolated from a smear-ripened cheese.</title>
        <authorList>
            <consortium name="US DOE Joint Genome Institute (JGI-PGF)"/>
            <person name="Walter F."/>
            <person name="Albersmeier A."/>
            <person name="Kalinowski J."/>
            <person name="Ruckert C."/>
        </authorList>
    </citation>
    <scope>NUCLEOTIDE SEQUENCE</scope>
    <source>
        <strain evidence="16">CGMCC 1.15725</strain>
    </source>
</reference>
<reference evidence="16" key="2">
    <citation type="submission" date="2020-09" db="EMBL/GenBank/DDBJ databases">
        <authorList>
            <person name="Sun Q."/>
            <person name="Zhou Y."/>
        </authorList>
    </citation>
    <scope>NUCLEOTIDE SEQUENCE</scope>
    <source>
        <strain evidence="16">CGMCC 1.15725</strain>
    </source>
</reference>
<evidence type="ECO:0000256" key="5">
    <source>
        <dbReference type="ARBA" id="ARBA00019045"/>
    </source>
</evidence>
<evidence type="ECO:0000256" key="12">
    <source>
        <dbReference type="ARBA" id="ARBA00047725"/>
    </source>
</evidence>
<name>A0A8J2YX20_9PROT</name>
<keyword evidence="9 14" id="KW-0408">Iron</keyword>
<proteinExistence type="inferred from homology"/>
<dbReference type="PRINTS" id="PR00682">
    <property type="entry name" value="IPNSYNTHASE"/>
</dbReference>
<dbReference type="InterPro" id="IPR005123">
    <property type="entry name" value="Oxoglu/Fe-dep_dioxygenase_dom"/>
</dbReference>
<dbReference type="Pfam" id="PF03171">
    <property type="entry name" value="2OG-FeII_Oxy"/>
    <property type="match status" value="1"/>
</dbReference>
<dbReference type="SUPFAM" id="SSF51197">
    <property type="entry name" value="Clavaminate synthase-like"/>
    <property type="match status" value="1"/>
</dbReference>
<dbReference type="InterPro" id="IPR050231">
    <property type="entry name" value="Iron_ascorbate_oxido_reductase"/>
</dbReference>
<evidence type="ECO:0000256" key="9">
    <source>
        <dbReference type="ARBA" id="ARBA00023004"/>
    </source>
</evidence>
<organism evidence="16 17">
    <name type="scientific">Aliidongia dinghuensis</name>
    <dbReference type="NCBI Taxonomy" id="1867774"/>
    <lineage>
        <taxon>Bacteria</taxon>
        <taxon>Pseudomonadati</taxon>
        <taxon>Pseudomonadota</taxon>
        <taxon>Alphaproteobacteria</taxon>
        <taxon>Rhodospirillales</taxon>
        <taxon>Dongiaceae</taxon>
        <taxon>Aliidongia</taxon>
    </lineage>
</organism>
<comment type="catalytic activity">
    <reaction evidence="13">
        <text>L-arginine + 2-oxoglutarate + O2 = guanidine + L-glutamate 5-semialdehyde + succinate + CO2</text>
        <dbReference type="Rhea" id="RHEA:31535"/>
        <dbReference type="ChEBI" id="CHEBI:15379"/>
        <dbReference type="ChEBI" id="CHEBI:16526"/>
        <dbReference type="ChEBI" id="CHEBI:16810"/>
        <dbReference type="ChEBI" id="CHEBI:30031"/>
        <dbReference type="ChEBI" id="CHEBI:30087"/>
        <dbReference type="ChEBI" id="CHEBI:32682"/>
        <dbReference type="ChEBI" id="CHEBI:58066"/>
        <dbReference type="EC" id="1.14.20.7"/>
    </reaction>
</comment>
<dbReference type="InterPro" id="IPR044861">
    <property type="entry name" value="IPNS-like_FE2OG_OXY"/>
</dbReference>
<gene>
    <name evidence="16" type="ORF">GCM10011611_45850</name>
</gene>
<dbReference type="InterPro" id="IPR026992">
    <property type="entry name" value="DIOX_N"/>
</dbReference>
<dbReference type="FunFam" id="2.60.120.330:FF:000006">
    <property type="entry name" value="2-oxoglutarate-Fe(II) type oxidoreductase hxnY"/>
    <property type="match status" value="1"/>
</dbReference>
<evidence type="ECO:0000259" key="15">
    <source>
        <dbReference type="PROSITE" id="PS51471"/>
    </source>
</evidence>
<evidence type="ECO:0000256" key="2">
    <source>
        <dbReference type="ARBA" id="ARBA00004767"/>
    </source>
</evidence>
<dbReference type="PROSITE" id="PS51471">
    <property type="entry name" value="FE2OG_OXY"/>
    <property type="match status" value="1"/>
</dbReference>
<evidence type="ECO:0000256" key="3">
    <source>
        <dbReference type="ARBA" id="ARBA00012293"/>
    </source>
</evidence>
<comment type="caution">
    <text evidence="16">The sequence shown here is derived from an EMBL/GenBank/DDBJ whole genome shotgun (WGS) entry which is preliminary data.</text>
</comment>
<comment type="pathway">
    <text evidence="2">Alkene biosynthesis; ethylene biosynthesis via 2-oxoglutarate.</text>
</comment>
<dbReference type="EMBL" id="BMJQ01000013">
    <property type="protein sequence ID" value="GGF34450.1"/>
    <property type="molecule type" value="Genomic_DNA"/>
</dbReference>
<accession>A0A8J2YX20</accession>
<dbReference type="EC" id="1.13.12.19" evidence="4"/>